<dbReference type="AlphaFoldDB" id="A0A8U0A3M1"/>
<dbReference type="GeneID" id="71927355"/>
<accession>A0A8U0A3M1</accession>
<dbReference type="Proteomes" id="UP000831768">
    <property type="component" value="Chromosome"/>
</dbReference>
<evidence type="ECO:0000313" key="1">
    <source>
        <dbReference type="EMBL" id="UPM43780.1"/>
    </source>
</evidence>
<name>A0A8U0A3M1_9EURY</name>
<protein>
    <submittedName>
        <fullName evidence="1">Uncharacterized protein</fullName>
    </submittedName>
</protein>
<reference evidence="1" key="1">
    <citation type="submission" date="2022-04" db="EMBL/GenBank/DDBJ databases">
        <title>Halocatena sp. nov., isolated from a salt lake.</title>
        <authorList>
            <person name="Cui H.-L."/>
        </authorList>
    </citation>
    <scope>NUCLEOTIDE SEQUENCE</scope>
    <source>
        <strain evidence="1">AD-1</strain>
    </source>
</reference>
<proteinExistence type="predicted"/>
<evidence type="ECO:0000313" key="2">
    <source>
        <dbReference type="Proteomes" id="UP000831768"/>
    </source>
</evidence>
<dbReference type="Pfam" id="PF24037">
    <property type="entry name" value="DUF7346"/>
    <property type="match status" value="1"/>
</dbReference>
<keyword evidence="2" id="KW-1185">Reference proteome</keyword>
<dbReference type="RefSeq" id="WP_247994439.1">
    <property type="nucleotide sequence ID" value="NZ_CP096019.1"/>
</dbReference>
<gene>
    <name evidence="1" type="ORF">MW046_04870</name>
</gene>
<dbReference type="InterPro" id="IPR055770">
    <property type="entry name" value="DUF7346"/>
</dbReference>
<sequence length="144" mass="15727">MRTVRADDGSQYLLRKRGCDAWLVCDPATGEERYIDTDRLELREETPPLEAFGATVPDATGAEIGVRDDRALGLLVVLSHNDPIAAVELVDLTELCESDLNGLLTELRVGGLVATVSEPVLGYELTPRARSKLSKARSEECTRT</sequence>
<dbReference type="KEGG" id="haad:MW046_04870"/>
<dbReference type="EMBL" id="CP096019">
    <property type="protein sequence ID" value="UPM43780.1"/>
    <property type="molecule type" value="Genomic_DNA"/>
</dbReference>
<organism evidence="1 2">
    <name type="scientific">Halocatena salina</name>
    <dbReference type="NCBI Taxonomy" id="2934340"/>
    <lineage>
        <taxon>Archaea</taxon>
        <taxon>Methanobacteriati</taxon>
        <taxon>Methanobacteriota</taxon>
        <taxon>Stenosarchaea group</taxon>
        <taxon>Halobacteria</taxon>
        <taxon>Halobacteriales</taxon>
        <taxon>Natronomonadaceae</taxon>
        <taxon>Halocatena</taxon>
    </lineage>
</organism>